<evidence type="ECO:0000256" key="2">
    <source>
        <dbReference type="ARBA" id="ARBA00022490"/>
    </source>
</evidence>
<dbReference type="SUPFAM" id="SSF53182">
    <property type="entry name" value="Pyrrolidone carboxyl peptidase (pyroglutamate aminopeptidase)"/>
    <property type="match status" value="1"/>
</dbReference>
<dbReference type="OrthoDB" id="407146at2759"/>
<sequence>MKFVITGFGPFPGVPENPAAIVAEKTANILKSKGYYVEFHSLKVSIDGCNSFYEKLTGKDIFVLHIGVYTELKKPEIELVGQNIANFGVPDADGNVLHNQKIDKNLKLGEKIQNPVDFQKLIPNEVDFGYSRDAGQYICNYIYFLALQNINKKTKGAVFVHIPAFSSYPEETCVSNMVKFSEGIINNCNTFGIKK</sequence>
<dbReference type="GO" id="GO:0016920">
    <property type="term" value="F:pyroglutamyl-peptidase activity"/>
    <property type="evidence" value="ECO:0007669"/>
    <property type="project" value="InterPro"/>
</dbReference>
<reference evidence="6" key="1">
    <citation type="submission" date="2006-10" db="EMBL/GenBank/DDBJ databases">
        <authorList>
            <person name="Amadeo P."/>
            <person name="Zhao Q."/>
            <person name="Wortman J."/>
            <person name="Fraser-Liggett C."/>
            <person name="Carlton J."/>
        </authorList>
    </citation>
    <scope>NUCLEOTIDE SEQUENCE</scope>
    <source>
        <strain evidence="6">G3</strain>
    </source>
</reference>
<proteinExistence type="inferred from homology"/>
<gene>
    <name evidence="6" type="ORF">TVAG_108550</name>
</gene>
<keyword evidence="7" id="KW-1185">Reference proteome</keyword>
<accession>A2EQH9</accession>
<organism evidence="6 7">
    <name type="scientific">Trichomonas vaginalis (strain ATCC PRA-98 / G3)</name>
    <dbReference type="NCBI Taxonomy" id="412133"/>
    <lineage>
        <taxon>Eukaryota</taxon>
        <taxon>Metamonada</taxon>
        <taxon>Parabasalia</taxon>
        <taxon>Trichomonadida</taxon>
        <taxon>Trichomonadidae</taxon>
        <taxon>Trichomonas</taxon>
    </lineage>
</organism>
<dbReference type="PANTHER" id="PTHR23402">
    <property type="entry name" value="PROTEASE FAMILY C15 PYROGLUTAMYL-PEPTIDASE I-RELATED"/>
    <property type="match status" value="1"/>
</dbReference>
<evidence type="ECO:0000256" key="5">
    <source>
        <dbReference type="ARBA" id="ARBA00022807"/>
    </source>
</evidence>
<dbReference type="PRINTS" id="PR00706">
    <property type="entry name" value="PYROGLUPTASE"/>
</dbReference>
<evidence type="ECO:0000313" key="7">
    <source>
        <dbReference type="Proteomes" id="UP000001542"/>
    </source>
</evidence>
<dbReference type="RefSeq" id="XP_001317344.1">
    <property type="nucleotide sequence ID" value="XM_001317309.1"/>
</dbReference>
<dbReference type="STRING" id="5722.A2EQH9"/>
<dbReference type="AlphaFoldDB" id="A2EQH9"/>
<dbReference type="eggNOG" id="KOG4755">
    <property type="taxonomic scope" value="Eukaryota"/>
</dbReference>
<dbReference type="GO" id="GO:0005829">
    <property type="term" value="C:cytosol"/>
    <property type="evidence" value="ECO:0007669"/>
    <property type="project" value="InterPro"/>
</dbReference>
<dbReference type="OMA" id="PGRFVCN"/>
<keyword evidence="2" id="KW-0963">Cytoplasm</keyword>
<keyword evidence="4" id="KW-0378">Hydrolase</keyword>
<evidence type="ECO:0000256" key="1">
    <source>
        <dbReference type="ARBA" id="ARBA00006641"/>
    </source>
</evidence>
<dbReference type="EMBL" id="DS113457">
    <property type="protein sequence ID" value="EAY05121.1"/>
    <property type="molecule type" value="Genomic_DNA"/>
</dbReference>
<protein>
    <submittedName>
        <fullName evidence="6">Clan CF, family C15, pyroglutamyl peptidase I-like cysteine peptidase</fullName>
    </submittedName>
</protein>
<dbReference type="InterPro" id="IPR000816">
    <property type="entry name" value="Peptidase_C15"/>
</dbReference>
<dbReference type="Gene3D" id="3.40.630.20">
    <property type="entry name" value="Peptidase C15, pyroglutamyl peptidase I-like"/>
    <property type="match status" value="1"/>
</dbReference>
<reference evidence="6" key="2">
    <citation type="journal article" date="2007" name="Science">
        <title>Draft genome sequence of the sexually transmitted pathogen Trichomonas vaginalis.</title>
        <authorList>
            <person name="Carlton J.M."/>
            <person name="Hirt R.P."/>
            <person name="Silva J.C."/>
            <person name="Delcher A.L."/>
            <person name="Schatz M."/>
            <person name="Zhao Q."/>
            <person name="Wortman J.R."/>
            <person name="Bidwell S.L."/>
            <person name="Alsmark U.C.M."/>
            <person name="Besteiro S."/>
            <person name="Sicheritz-Ponten T."/>
            <person name="Noel C.J."/>
            <person name="Dacks J.B."/>
            <person name="Foster P.G."/>
            <person name="Simillion C."/>
            <person name="Van de Peer Y."/>
            <person name="Miranda-Saavedra D."/>
            <person name="Barton G.J."/>
            <person name="Westrop G.D."/>
            <person name="Mueller S."/>
            <person name="Dessi D."/>
            <person name="Fiori P.L."/>
            <person name="Ren Q."/>
            <person name="Paulsen I."/>
            <person name="Zhang H."/>
            <person name="Bastida-Corcuera F.D."/>
            <person name="Simoes-Barbosa A."/>
            <person name="Brown M.T."/>
            <person name="Hayes R.D."/>
            <person name="Mukherjee M."/>
            <person name="Okumura C.Y."/>
            <person name="Schneider R."/>
            <person name="Smith A.J."/>
            <person name="Vanacova S."/>
            <person name="Villalvazo M."/>
            <person name="Haas B.J."/>
            <person name="Pertea M."/>
            <person name="Feldblyum T.V."/>
            <person name="Utterback T.R."/>
            <person name="Shu C.L."/>
            <person name="Osoegawa K."/>
            <person name="de Jong P.J."/>
            <person name="Hrdy I."/>
            <person name="Horvathova L."/>
            <person name="Zubacova Z."/>
            <person name="Dolezal P."/>
            <person name="Malik S.B."/>
            <person name="Logsdon J.M. Jr."/>
            <person name="Henze K."/>
            <person name="Gupta A."/>
            <person name="Wang C.C."/>
            <person name="Dunne R.L."/>
            <person name="Upcroft J.A."/>
            <person name="Upcroft P."/>
            <person name="White O."/>
            <person name="Salzberg S.L."/>
            <person name="Tang P."/>
            <person name="Chiu C.-H."/>
            <person name="Lee Y.-S."/>
            <person name="Embley T.M."/>
            <person name="Coombs G.H."/>
            <person name="Mottram J.C."/>
            <person name="Tachezy J."/>
            <person name="Fraser-Liggett C.M."/>
            <person name="Johnson P.J."/>
        </authorList>
    </citation>
    <scope>NUCLEOTIDE SEQUENCE [LARGE SCALE GENOMIC DNA]</scope>
    <source>
        <strain evidence="6">G3</strain>
    </source>
</reference>
<name>A2EQH9_TRIV3</name>
<dbReference type="Proteomes" id="UP000001542">
    <property type="component" value="Unassembled WGS sequence"/>
</dbReference>
<dbReference type="InterPro" id="IPR036440">
    <property type="entry name" value="Peptidase_C15-like_sf"/>
</dbReference>
<dbReference type="VEuPathDB" id="TrichDB:TVAGG3_0214300"/>
<dbReference type="VEuPathDB" id="TrichDB:TVAG_108550"/>
<comment type="similarity">
    <text evidence="1">Belongs to the peptidase C15 family.</text>
</comment>
<evidence type="ECO:0000256" key="3">
    <source>
        <dbReference type="ARBA" id="ARBA00022670"/>
    </source>
</evidence>
<keyword evidence="5" id="KW-0788">Thiol protease</keyword>
<dbReference type="PANTHER" id="PTHR23402:SF1">
    <property type="entry name" value="PYROGLUTAMYL-PEPTIDASE I"/>
    <property type="match status" value="1"/>
</dbReference>
<evidence type="ECO:0000256" key="4">
    <source>
        <dbReference type="ARBA" id="ARBA00022801"/>
    </source>
</evidence>
<dbReference type="Pfam" id="PF01470">
    <property type="entry name" value="Peptidase_C15"/>
    <property type="match status" value="1"/>
</dbReference>
<evidence type="ECO:0000313" key="6">
    <source>
        <dbReference type="EMBL" id="EAY05121.1"/>
    </source>
</evidence>
<dbReference type="SMR" id="A2EQH9"/>
<dbReference type="InParanoid" id="A2EQH9"/>
<keyword evidence="3" id="KW-0645">Protease</keyword>
<dbReference type="KEGG" id="tva:4762987"/>
<dbReference type="InterPro" id="IPR016125">
    <property type="entry name" value="Peptidase_C15-like"/>
</dbReference>
<dbReference type="GO" id="GO:0006508">
    <property type="term" value="P:proteolysis"/>
    <property type="evidence" value="ECO:0007669"/>
    <property type="project" value="UniProtKB-KW"/>
</dbReference>